<dbReference type="AlphaFoldDB" id="A0A0B6F3E2"/>
<dbReference type="STRING" id="161899.CSING_05010"/>
<dbReference type="Proteomes" id="UP000031890">
    <property type="component" value="Chromosome"/>
</dbReference>
<accession>A0A0B6F3E2</accession>
<sequence>MIFENTSNKRSPNADRKSSASKPFTGTVKVDTSRRNSLQLWKWTFQVTQVFSSDCLRRKNLDGRSPKTDRTLNLSRRQRTSVHWDAFLNRKPNDFLFDIRRD</sequence>
<feature type="region of interest" description="Disordered" evidence="1">
    <location>
        <begin position="1"/>
        <end position="29"/>
    </location>
</feature>
<evidence type="ECO:0000313" key="3">
    <source>
        <dbReference type="Proteomes" id="UP000031890"/>
    </source>
</evidence>
<protein>
    <submittedName>
        <fullName evidence="2">Uncharacterized protein</fullName>
    </submittedName>
</protein>
<reference evidence="2 3" key="1">
    <citation type="journal article" date="2015" name="Genome Announc.">
        <title>Complete Genome Sequence and Annotation of Corynebacterium singulare DSM 44357, Isolated from a Human Semen Specimen.</title>
        <authorList>
            <person name="Merten M."/>
            <person name="Brinkrolf K."/>
            <person name="Albersmeier A."/>
            <person name="Kutter Y."/>
            <person name="Ruckert C."/>
            <person name="Tauch A."/>
        </authorList>
    </citation>
    <scope>NUCLEOTIDE SEQUENCE [LARGE SCALE GENOMIC DNA]</scope>
    <source>
        <strain evidence="2">IBS B52218</strain>
    </source>
</reference>
<proteinExistence type="predicted"/>
<dbReference type="HOGENOM" id="CLU_2272659_0_0_11"/>
<name>A0A0B6F3E2_9CORY</name>
<gene>
    <name evidence="2" type="ORF">CSING_05010</name>
</gene>
<dbReference type="KEGG" id="csx:CSING_05010"/>
<organism evidence="2 3">
    <name type="scientific">Corynebacterium singulare</name>
    <dbReference type="NCBI Taxonomy" id="161899"/>
    <lineage>
        <taxon>Bacteria</taxon>
        <taxon>Bacillati</taxon>
        <taxon>Actinomycetota</taxon>
        <taxon>Actinomycetes</taxon>
        <taxon>Mycobacteriales</taxon>
        <taxon>Corynebacteriaceae</taxon>
        <taxon>Corynebacterium</taxon>
    </lineage>
</organism>
<evidence type="ECO:0000256" key="1">
    <source>
        <dbReference type="SAM" id="MobiDB-lite"/>
    </source>
</evidence>
<dbReference type="EMBL" id="CP010827">
    <property type="protein sequence ID" value="AJI78541.1"/>
    <property type="molecule type" value="Genomic_DNA"/>
</dbReference>
<feature type="compositionally biased region" description="Polar residues" evidence="1">
    <location>
        <begin position="1"/>
        <end position="11"/>
    </location>
</feature>
<evidence type="ECO:0000313" key="2">
    <source>
        <dbReference type="EMBL" id="AJI78541.1"/>
    </source>
</evidence>